<sequence>ETSSPPSLISELKPVAIPISQSLFKSANVTHNKLMHTSNQNINSVSPGQTVITMATDTQQSTSLVPA</sequence>
<protein>
    <submittedName>
        <fullName evidence="1">Uncharacterized protein</fullName>
    </submittedName>
</protein>
<reference evidence="1" key="1">
    <citation type="submission" date="2014-12" db="EMBL/GenBank/DDBJ databases">
        <title>Insight into the proteome of Arion vulgaris.</title>
        <authorList>
            <person name="Aradska J."/>
            <person name="Bulat T."/>
            <person name="Smidak R."/>
            <person name="Sarate P."/>
            <person name="Gangsoo J."/>
            <person name="Sialana F."/>
            <person name="Bilban M."/>
            <person name="Lubec G."/>
        </authorList>
    </citation>
    <scope>NUCLEOTIDE SEQUENCE</scope>
    <source>
        <tissue evidence="1">Skin</tissue>
    </source>
</reference>
<gene>
    <name evidence="1" type="primary">ORF24601</name>
</gene>
<evidence type="ECO:0000313" key="1">
    <source>
        <dbReference type="EMBL" id="CEK55195.1"/>
    </source>
</evidence>
<accession>A0A0B6YI39</accession>
<dbReference type="EMBL" id="HACG01008330">
    <property type="protein sequence ID" value="CEK55195.1"/>
    <property type="molecule type" value="Transcribed_RNA"/>
</dbReference>
<name>A0A0B6YI39_9EUPU</name>
<feature type="non-terminal residue" evidence="1">
    <location>
        <position position="1"/>
    </location>
</feature>
<dbReference type="AlphaFoldDB" id="A0A0B6YI39"/>
<organism evidence="1">
    <name type="scientific">Arion vulgaris</name>
    <dbReference type="NCBI Taxonomy" id="1028688"/>
    <lineage>
        <taxon>Eukaryota</taxon>
        <taxon>Metazoa</taxon>
        <taxon>Spiralia</taxon>
        <taxon>Lophotrochozoa</taxon>
        <taxon>Mollusca</taxon>
        <taxon>Gastropoda</taxon>
        <taxon>Heterobranchia</taxon>
        <taxon>Euthyneura</taxon>
        <taxon>Panpulmonata</taxon>
        <taxon>Eupulmonata</taxon>
        <taxon>Stylommatophora</taxon>
        <taxon>Helicina</taxon>
        <taxon>Arionoidea</taxon>
        <taxon>Arionidae</taxon>
        <taxon>Arion</taxon>
    </lineage>
</organism>
<proteinExistence type="predicted"/>
<feature type="non-terminal residue" evidence="1">
    <location>
        <position position="67"/>
    </location>
</feature>